<reference evidence="1 2" key="1">
    <citation type="submission" date="2014-07" db="EMBL/GenBank/DDBJ databases">
        <title>Methanogenic archaea and the global carbon cycle.</title>
        <authorList>
            <person name="Henriksen J.R."/>
            <person name="Luke J."/>
            <person name="Reinhart S."/>
            <person name="Benedict M.N."/>
            <person name="Youngblut N.D."/>
            <person name="Metcalf M.E."/>
            <person name="Whitaker R.J."/>
            <person name="Metcalf W.W."/>
        </authorList>
    </citation>
    <scope>NUCLEOTIDE SEQUENCE [LARGE SCALE GENOMIC DNA]</scope>
    <source>
        <strain evidence="2">ATCC 43570 / DSM 1825 / OCM 12 / VKM B-1830 / TM-1</strain>
    </source>
</reference>
<name>A0A0E3H8Z8_METTT</name>
<protein>
    <recommendedName>
        <fullName evidence="3">Pyrimidine dimer DNA glycosylase</fullName>
    </recommendedName>
</protein>
<dbReference type="OrthoDB" id="70703at2157"/>
<dbReference type="SUPFAM" id="SSF47077">
    <property type="entry name" value="T4 endonuclease V"/>
    <property type="match status" value="1"/>
</dbReference>
<evidence type="ECO:0000313" key="1">
    <source>
        <dbReference type="EMBL" id="AKB13229.1"/>
    </source>
</evidence>
<dbReference type="InterPro" id="IPR024796">
    <property type="entry name" value="T4_endonuc_V"/>
</dbReference>
<dbReference type="InterPro" id="IPR004260">
    <property type="entry name" value="Pyr-dimer_DNA_glycosylase"/>
</dbReference>
<dbReference type="PATRIC" id="fig|523844.20.peg.1842"/>
<evidence type="ECO:0008006" key="3">
    <source>
        <dbReference type="Google" id="ProtNLM"/>
    </source>
</evidence>
<proteinExistence type="predicted"/>
<dbReference type="STRING" id="523844.MSTHT_1471"/>
<dbReference type="KEGG" id="mthr:MSTHT_1471"/>
<dbReference type="HOGENOM" id="CLU_2313761_0_0_2"/>
<dbReference type="EMBL" id="CP009501">
    <property type="protein sequence ID" value="AKB13229.1"/>
    <property type="molecule type" value="Genomic_DNA"/>
</dbReference>
<evidence type="ECO:0000313" key="2">
    <source>
        <dbReference type="Proteomes" id="UP000066529"/>
    </source>
</evidence>
<dbReference type="Proteomes" id="UP000066529">
    <property type="component" value="Chromosome"/>
</dbReference>
<dbReference type="Gene3D" id="1.10.440.10">
    <property type="entry name" value="T4 endonuclease V"/>
    <property type="match status" value="1"/>
</dbReference>
<accession>A0A0E3H8Z8</accession>
<dbReference type="RefSeq" id="WP_048167286.1">
    <property type="nucleotide sequence ID" value="NZ_CP009501.1"/>
</dbReference>
<sequence>MRIWDVPPERLCRNHLLGEHRELHALWSIIINNKKGYAHHPETMRWRGKLKALYLRHEALVEEMTKRGYKHHTPLDPAFATGEAVQDELVDSYKEQIRLLKERGCDCRV</sequence>
<dbReference type="Pfam" id="PF03013">
    <property type="entry name" value="Pyr_excise"/>
    <property type="match status" value="1"/>
</dbReference>
<organism evidence="1 2">
    <name type="scientific">Methanosarcina thermophila (strain ATCC 43570 / DSM 1825 / OCM 12 / VKM B-1830 / TM-1)</name>
    <dbReference type="NCBI Taxonomy" id="523844"/>
    <lineage>
        <taxon>Archaea</taxon>
        <taxon>Methanobacteriati</taxon>
        <taxon>Methanobacteriota</taxon>
        <taxon>Stenosarchaea group</taxon>
        <taxon>Methanomicrobia</taxon>
        <taxon>Methanosarcinales</taxon>
        <taxon>Methanosarcinaceae</taxon>
        <taxon>Methanosarcina</taxon>
    </lineage>
</organism>
<dbReference type="AlphaFoldDB" id="A0A0E3H8Z8"/>
<gene>
    <name evidence="1" type="ORF">MSTHT_1471</name>
</gene>
<dbReference type="GeneID" id="41603177"/>